<accession>A0A9X7UY72</accession>
<feature type="coiled-coil region" evidence="1">
    <location>
        <begin position="177"/>
        <end position="207"/>
    </location>
</feature>
<dbReference type="AlphaFoldDB" id="A0A9X7UY72"/>
<dbReference type="Pfam" id="PF00563">
    <property type="entry name" value="EAL"/>
    <property type="match status" value="1"/>
</dbReference>
<keyword evidence="1" id="KW-0175">Coiled coil</keyword>
<dbReference type="Gene3D" id="3.20.20.450">
    <property type="entry name" value="EAL domain"/>
    <property type="match status" value="1"/>
</dbReference>
<name>A0A9X7UY72_9GAMM</name>
<dbReference type="Proteomes" id="UP000596074">
    <property type="component" value="Chromosome"/>
</dbReference>
<feature type="transmembrane region" description="Helical" evidence="2">
    <location>
        <begin position="78"/>
        <end position="97"/>
    </location>
</feature>
<dbReference type="SUPFAM" id="SSF55073">
    <property type="entry name" value="Nucleotide cyclase"/>
    <property type="match status" value="1"/>
</dbReference>
<dbReference type="PANTHER" id="PTHR44757">
    <property type="entry name" value="DIGUANYLATE CYCLASE DGCP"/>
    <property type="match status" value="1"/>
</dbReference>
<feature type="transmembrane region" description="Helical" evidence="2">
    <location>
        <begin position="30"/>
        <end position="48"/>
    </location>
</feature>
<dbReference type="InterPro" id="IPR001633">
    <property type="entry name" value="EAL_dom"/>
</dbReference>
<dbReference type="CDD" id="cd01949">
    <property type="entry name" value="GGDEF"/>
    <property type="match status" value="1"/>
</dbReference>
<feature type="transmembrane region" description="Helical" evidence="2">
    <location>
        <begin position="131"/>
        <end position="150"/>
    </location>
</feature>
<dbReference type="InterPro" id="IPR035919">
    <property type="entry name" value="EAL_sf"/>
</dbReference>
<dbReference type="PROSITE" id="PS50883">
    <property type="entry name" value="EAL"/>
    <property type="match status" value="1"/>
</dbReference>
<dbReference type="SMART" id="SM00267">
    <property type="entry name" value="GGDEF"/>
    <property type="match status" value="1"/>
</dbReference>
<feature type="transmembrane region" description="Helical" evidence="2">
    <location>
        <begin position="103"/>
        <end position="124"/>
    </location>
</feature>
<dbReference type="InterPro" id="IPR043128">
    <property type="entry name" value="Rev_trsase/Diguanyl_cyclase"/>
</dbReference>
<organism evidence="5 6">
    <name type="scientific">Venatoribacter cucullus</name>
    <dbReference type="NCBI Taxonomy" id="2661630"/>
    <lineage>
        <taxon>Bacteria</taxon>
        <taxon>Pseudomonadati</taxon>
        <taxon>Pseudomonadota</taxon>
        <taxon>Gammaproteobacteria</taxon>
        <taxon>Oceanospirillales</taxon>
        <taxon>Oceanospirillaceae</taxon>
        <taxon>Venatoribacter</taxon>
    </lineage>
</organism>
<keyword evidence="2" id="KW-0472">Membrane</keyword>
<dbReference type="NCBIfam" id="TIGR00254">
    <property type="entry name" value="GGDEF"/>
    <property type="match status" value="1"/>
</dbReference>
<keyword evidence="2" id="KW-1133">Transmembrane helix</keyword>
<feature type="domain" description="GGDEF" evidence="4">
    <location>
        <begin position="235"/>
        <end position="371"/>
    </location>
</feature>
<dbReference type="CDD" id="cd01948">
    <property type="entry name" value="EAL"/>
    <property type="match status" value="1"/>
</dbReference>
<dbReference type="SUPFAM" id="SSF141868">
    <property type="entry name" value="EAL domain-like"/>
    <property type="match status" value="1"/>
</dbReference>
<evidence type="ECO:0000313" key="6">
    <source>
        <dbReference type="Proteomes" id="UP000596074"/>
    </source>
</evidence>
<evidence type="ECO:0000313" key="5">
    <source>
        <dbReference type="EMBL" id="QQD25222.1"/>
    </source>
</evidence>
<reference evidence="5 6" key="1">
    <citation type="submission" date="2019-11" db="EMBL/GenBank/DDBJ databases">
        <title>Venatorbacter sp. nov. a predator of Campylobacter and other Gram-negative bacteria.</title>
        <authorList>
            <person name="Saeedi A."/>
            <person name="Cummings N.J."/>
            <person name="Connerton I.F."/>
            <person name="Connerton P.L."/>
        </authorList>
    </citation>
    <scope>NUCLEOTIDE SEQUENCE [LARGE SCALE GENOMIC DNA]</scope>
    <source>
        <strain evidence="5">XL5</strain>
    </source>
</reference>
<evidence type="ECO:0000256" key="1">
    <source>
        <dbReference type="SAM" id="Coils"/>
    </source>
</evidence>
<dbReference type="Gene3D" id="3.30.70.270">
    <property type="match status" value="1"/>
</dbReference>
<dbReference type="Pfam" id="PF00990">
    <property type="entry name" value="GGDEF"/>
    <property type="match status" value="1"/>
</dbReference>
<proteinExistence type="predicted"/>
<dbReference type="SMART" id="SM00052">
    <property type="entry name" value="EAL"/>
    <property type="match status" value="1"/>
</dbReference>
<feature type="domain" description="EAL" evidence="3">
    <location>
        <begin position="380"/>
        <end position="634"/>
    </location>
</feature>
<dbReference type="EMBL" id="CP046056">
    <property type="protein sequence ID" value="QQD25222.1"/>
    <property type="molecule type" value="Genomic_DNA"/>
</dbReference>
<dbReference type="InterPro" id="IPR029787">
    <property type="entry name" value="Nucleotide_cyclase"/>
</dbReference>
<sequence length="648" mass="72799">MHPGGDMSMQTTINHAPAPAASADVRARRLLQIIGFTLLGLGLAMLVAQGYTQKALFVGVLAMTLAGYFAWQKKVSVAATVFLWTLMVMLSALAWHSAGVRDLAVLGYPVLLVFAAILGSPLLFFSLLSAIVAYCSLLAVLTINGHFIMVIPPLSWAHLIFTNVILILTGFSVYLLLMDMRRLMGSLREENQRVTEREQMIARLANKDQLTGLTNRRYAEQQFDLLLEQSRQQHRSLLLLFLDLDNFKPVNDSLGHAAGDLLLQELSARLQELQQPGEVLCRFGGDEFLWLVLADRKQPVTQQAQQRAQQLLEAATRPFFIMQTHIDISGSVGIALAPEHGESFAELCRSADLAMYDAKEKGRNTFSYFHDDLNRISVDKFYLLKLMRDALKEEQFHLYYQPQYDLSDGRIHSCEALLRWPQKGGQFINPDQFIPLAESSGIIHEIGRWVLERACTDCMNWRTQGFGNVGVAVNISMVQFRGGNLPELVETILRRTGLPAHLLELELTESLLISDDNSIQQQLDRLHAMGVTLAIDDFGTGYSNLGYLRRFNASRLKIDKSFVSALGVSDRDKPLVRAMIQMAHSLDLKVVAEGVEDEDTLQQLRLLGCDDGQGWLWSKALPMPEWLDYLQQNTNNRQPAYSRPPLLQ</sequence>
<keyword evidence="6" id="KW-1185">Reference proteome</keyword>
<dbReference type="PROSITE" id="PS50887">
    <property type="entry name" value="GGDEF"/>
    <property type="match status" value="1"/>
</dbReference>
<evidence type="ECO:0000259" key="3">
    <source>
        <dbReference type="PROSITE" id="PS50883"/>
    </source>
</evidence>
<dbReference type="KEGG" id="vcw:GJQ55_12400"/>
<protein>
    <submittedName>
        <fullName evidence="5">EAL domain-containing protein</fullName>
    </submittedName>
</protein>
<dbReference type="PANTHER" id="PTHR44757:SF2">
    <property type="entry name" value="BIOFILM ARCHITECTURE MAINTENANCE PROTEIN MBAA"/>
    <property type="match status" value="1"/>
</dbReference>
<evidence type="ECO:0000256" key="2">
    <source>
        <dbReference type="SAM" id="Phobius"/>
    </source>
</evidence>
<evidence type="ECO:0000259" key="4">
    <source>
        <dbReference type="PROSITE" id="PS50887"/>
    </source>
</evidence>
<dbReference type="InterPro" id="IPR000160">
    <property type="entry name" value="GGDEF_dom"/>
</dbReference>
<dbReference type="InterPro" id="IPR052155">
    <property type="entry name" value="Biofilm_reg_signaling"/>
</dbReference>
<feature type="transmembrane region" description="Helical" evidence="2">
    <location>
        <begin position="54"/>
        <end position="71"/>
    </location>
</feature>
<gene>
    <name evidence="5" type="ORF">GJQ55_12400</name>
</gene>
<keyword evidence="2" id="KW-0812">Transmembrane</keyword>
<feature type="transmembrane region" description="Helical" evidence="2">
    <location>
        <begin position="156"/>
        <end position="177"/>
    </location>
</feature>